<evidence type="ECO:0000256" key="3">
    <source>
        <dbReference type="ARBA" id="ARBA00022692"/>
    </source>
</evidence>
<dbReference type="InterPro" id="IPR013057">
    <property type="entry name" value="AA_transpt_TM"/>
</dbReference>
<evidence type="ECO:0000259" key="8">
    <source>
        <dbReference type="Pfam" id="PF01490"/>
    </source>
</evidence>
<feature type="transmembrane region" description="Helical" evidence="7">
    <location>
        <begin position="142"/>
        <end position="164"/>
    </location>
</feature>
<evidence type="ECO:0000256" key="1">
    <source>
        <dbReference type="ARBA" id="ARBA00004370"/>
    </source>
</evidence>
<evidence type="ECO:0000256" key="6">
    <source>
        <dbReference type="ARBA" id="ARBA00023136"/>
    </source>
</evidence>
<dbReference type="PANTHER" id="PTHR48017">
    <property type="entry name" value="OS05G0424000 PROTEIN-RELATED"/>
    <property type="match status" value="1"/>
</dbReference>
<dbReference type="GO" id="GO:0006865">
    <property type="term" value="P:amino acid transport"/>
    <property type="evidence" value="ECO:0007669"/>
    <property type="project" value="UniProtKB-KW"/>
</dbReference>
<keyword evidence="4" id="KW-0029">Amino-acid transport</keyword>
<keyword evidence="2" id="KW-0813">Transport</keyword>
<evidence type="ECO:0000256" key="2">
    <source>
        <dbReference type="ARBA" id="ARBA00022448"/>
    </source>
</evidence>
<feature type="transmembrane region" description="Helical" evidence="7">
    <location>
        <begin position="352"/>
        <end position="376"/>
    </location>
</feature>
<keyword evidence="3 7" id="KW-0812">Transmembrane</keyword>
<proteinExistence type="predicted"/>
<dbReference type="GO" id="GO:0016020">
    <property type="term" value="C:membrane"/>
    <property type="evidence" value="ECO:0007669"/>
    <property type="project" value="UniProtKB-SubCell"/>
</dbReference>
<feature type="transmembrane region" description="Helical" evidence="7">
    <location>
        <begin position="235"/>
        <end position="258"/>
    </location>
</feature>
<keyword evidence="6 7" id="KW-0472">Membrane</keyword>
<name>A0A059A803_EUCGR</name>
<feature type="transmembrane region" description="Helical" evidence="7">
    <location>
        <begin position="176"/>
        <end position="194"/>
    </location>
</feature>
<evidence type="ECO:0000313" key="9">
    <source>
        <dbReference type="EMBL" id="KCW49470.1"/>
    </source>
</evidence>
<evidence type="ECO:0000256" key="5">
    <source>
        <dbReference type="ARBA" id="ARBA00022989"/>
    </source>
</evidence>
<feature type="transmembrane region" description="Helical" evidence="7">
    <location>
        <begin position="425"/>
        <end position="449"/>
    </location>
</feature>
<dbReference type="AlphaFoldDB" id="A0A059A803"/>
<feature type="transmembrane region" description="Helical" evidence="7">
    <location>
        <begin position="85"/>
        <end position="113"/>
    </location>
</feature>
<reference evidence="9" key="1">
    <citation type="submission" date="2013-07" db="EMBL/GenBank/DDBJ databases">
        <title>The genome of Eucalyptus grandis.</title>
        <authorList>
            <person name="Schmutz J."/>
            <person name="Hayes R."/>
            <person name="Myburg A."/>
            <person name="Tuskan G."/>
            <person name="Grattapaglia D."/>
            <person name="Rokhsar D.S."/>
        </authorList>
    </citation>
    <scope>NUCLEOTIDE SEQUENCE</scope>
    <source>
        <tissue evidence="9">Leaf extractions</tissue>
    </source>
</reference>
<evidence type="ECO:0000256" key="7">
    <source>
        <dbReference type="SAM" id="Phobius"/>
    </source>
</evidence>
<evidence type="ECO:0000256" key="4">
    <source>
        <dbReference type="ARBA" id="ARBA00022970"/>
    </source>
</evidence>
<sequence>MLGQKQAEEAIVASNLSESAEHDAVKLEEDGGAEKQLGDRSPGSSIFNVKSILWHGGSAWDAWFSCASNQVAQVLLTLPYSFSQLGILSGILFQIFYGLMGSWTAYLISVLYIEYRTRKEKENQWFEVLDGLLGPYWKAVGLAFNCTFLLFGSVIQLIACASNIYYINDHLDKRTWTYIFGACCATTVFIPSFHNYRIWSFLGLGMTTYTAWYLTIAAVLHGQEKGVMHTAPSKLVLYFTGATNVLYTFGGHAVTVEIMHAMWKPQKFKYIYLIATLYVFTLTIPSATAVYWAFGDRLLDHSNAFALLPKTGFRDAAVILMLIHQFITFGFACTPLYFVWEKVIGMHDTKSLCLRALARLPVVIPIWFLAIIFPFFGPINSAVGALLVSFTVYIIPSLAHMLTFRTASARQNAVEKPPFFLPSWTAMYVFNAFVVGWVLVVGFGFGGWASMSNFVRQVDTFGLFAKCYQCKPPAPPAAAGAAATHHR</sequence>
<protein>
    <recommendedName>
        <fullName evidence="8">Amino acid transporter transmembrane domain-containing protein</fullName>
    </recommendedName>
</protein>
<keyword evidence="5 7" id="KW-1133">Transmembrane helix</keyword>
<accession>A0A059A803</accession>
<feature type="domain" description="Amino acid transporter transmembrane" evidence="8">
    <location>
        <begin position="55"/>
        <end position="440"/>
    </location>
</feature>
<feature type="transmembrane region" description="Helical" evidence="7">
    <location>
        <begin position="270"/>
        <end position="294"/>
    </location>
</feature>
<gene>
    <name evidence="9" type="ORF">EUGRSUZ_K02992</name>
</gene>
<dbReference type="Pfam" id="PF01490">
    <property type="entry name" value="Aa_trans"/>
    <property type="match status" value="1"/>
</dbReference>
<feature type="transmembrane region" description="Helical" evidence="7">
    <location>
        <begin position="382"/>
        <end position="404"/>
    </location>
</feature>
<organism evidence="9">
    <name type="scientific">Eucalyptus grandis</name>
    <name type="common">Flooded gum</name>
    <dbReference type="NCBI Taxonomy" id="71139"/>
    <lineage>
        <taxon>Eukaryota</taxon>
        <taxon>Viridiplantae</taxon>
        <taxon>Streptophyta</taxon>
        <taxon>Embryophyta</taxon>
        <taxon>Tracheophyta</taxon>
        <taxon>Spermatophyta</taxon>
        <taxon>Magnoliopsida</taxon>
        <taxon>eudicotyledons</taxon>
        <taxon>Gunneridae</taxon>
        <taxon>Pentapetalae</taxon>
        <taxon>rosids</taxon>
        <taxon>malvids</taxon>
        <taxon>Myrtales</taxon>
        <taxon>Myrtaceae</taxon>
        <taxon>Myrtoideae</taxon>
        <taxon>Eucalypteae</taxon>
        <taxon>Eucalyptus</taxon>
    </lineage>
</organism>
<feature type="transmembrane region" description="Helical" evidence="7">
    <location>
        <begin position="201"/>
        <end position="223"/>
    </location>
</feature>
<comment type="subcellular location">
    <subcellularLocation>
        <location evidence="1">Membrane</location>
    </subcellularLocation>
</comment>
<feature type="transmembrane region" description="Helical" evidence="7">
    <location>
        <begin position="316"/>
        <end position="340"/>
    </location>
</feature>
<dbReference type="Gramene" id="KCW49470">
    <property type="protein sequence ID" value="KCW49470"/>
    <property type="gene ID" value="EUGRSUZ_K02992"/>
</dbReference>
<dbReference type="EMBL" id="KK198763">
    <property type="protein sequence ID" value="KCW49470.1"/>
    <property type="molecule type" value="Genomic_DNA"/>
</dbReference>